<sequence>MTPVPIADPKLESVKKLEIMPGDLPSLINPPSGCNFRTRCPIADSECAKSVPILRKLNNGSQIRCIKI</sequence>
<keyword evidence="2" id="KW-0547">Nucleotide-binding</keyword>
<dbReference type="AlphaFoldDB" id="A0A369KVU6"/>
<dbReference type="Gene3D" id="3.40.50.300">
    <property type="entry name" value="P-loop containing nucleotide triphosphate hydrolases"/>
    <property type="match status" value="1"/>
</dbReference>
<comment type="caution">
    <text evidence="5">The sequence shown here is derived from an EMBL/GenBank/DDBJ whole genome shotgun (WGS) entry which is preliminary data.</text>
</comment>
<gene>
    <name evidence="5" type="ORF">DCC88_10840</name>
</gene>
<dbReference type="PANTHER" id="PTHR43067:SF3">
    <property type="entry name" value="MALTOSE ABC TRANSPORTER, ATP-BINDING PROTEIN"/>
    <property type="match status" value="1"/>
</dbReference>
<reference evidence="5" key="1">
    <citation type="submission" date="2018-04" db="EMBL/GenBank/DDBJ databases">
        <title>Draft genome sequence of the Candidatus Spirobacillus cienkowskii, a pathogen of freshwater Daphnia species, reconstructed from hemolymph metagenomic reads.</title>
        <authorList>
            <person name="Bresciani L."/>
            <person name="Lemos L.N."/>
            <person name="Wale N."/>
            <person name="Lin J.Y."/>
            <person name="Fernandes G.R."/>
            <person name="Duffy M.A."/>
            <person name="Rodrigues J.M."/>
        </authorList>
    </citation>
    <scope>NUCLEOTIDE SEQUENCE [LARGE SCALE GENOMIC DNA]</scope>
    <source>
        <strain evidence="5">Binning01</strain>
    </source>
</reference>
<name>A0A369KVU6_9BACT</name>
<keyword evidence="1" id="KW-0813">Transport</keyword>
<protein>
    <submittedName>
        <fullName evidence="5">Peptide ABC transporter ATP-binding protein</fullName>
    </submittedName>
</protein>
<evidence type="ECO:0000313" key="6">
    <source>
        <dbReference type="Proteomes" id="UP000253934"/>
    </source>
</evidence>
<feature type="domain" description="Oligopeptide/dipeptide ABC transporter C-terminal" evidence="4">
    <location>
        <begin position="9"/>
        <end position="47"/>
    </location>
</feature>
<dbReference type="Proteomes" id="UP000253934">
    <property type="component" value="Unassembled WGS sequence"/>
</dbReference>
<dbReference type="EMBL" id="QOVW01000091">
    <property type="protein sequence ID" value="RDB35286.1"/>
    <property type="molecule type" value="Genomic_DNA"/>
</dbReference>
<evidence type="ECO:0000256" key="2">
    <source>
        <dbReference type="ARBA" id="ARBA00022741"/>
    </source>
</evidence>
<dbReference type="InterPro" id="IPR027417">
    <property type="entry name" value="P-loop_NTPase"/>
</dbReference>
<evidence type="ECO:0000256" key="3">
    <source>
        <dbReference type="ARBA" id="ARBA00022840"/>
    </source>
</evidence>
<dbReference type="Pfam" id="PF08352">
    <property type="entry name" value="oligo_HPY"/>
    <property type="match status" value="1"/>
</dbReference>
<dbReference type="InterPro" id="IPR013563">
    <property type="entry name" value="Oligopep_ABC_C"/>
</dbReference>
<evidence type="ECO:0000259" key="4">
    <source>
        <dbReference type="Pfam" id="PF08352"/>
    </source>
</evidence>
<dbReference type="GO" id="GO:0015833">
    <property type="term" value="P:peptide transport"/>
    <property type="evidence" value="ECO:0007669"/>
    <property type="project" value="InterPro"/>
</dbReference>
<dbReference type="GO" id="GO:0005524">
    <property type="term" value="F:ATP binding"/>
    <property type="evidence" value="ECO:0007669"/>
    <property type="project" value="UniProtKB-KW"/>
</dbReference>
<organism evidence="5 6">
    <name type="scientific">Spirobacillus cienkowskii</name>
    <dbReference type="NCBI Taxonomy" id="495820"/>
    <lineage>
        <taxon>Bacteria</taxon>
        <taxon>Pseudomonadati</taxon>
        <taxon>Bdellovibrionota</taxon>
        <taxon>Oligoflexia</taxon>
        <taxon>Silvanigrellales</taxon>
        <taxon>Spirobacillus</taxon>
    </lineage>
</organism>
<proteinExistence type="predicted"/>
<accession>A0A369KVU6</accession>
<keyword evidence="3 5" id="KW-0067">ATP-binding</keyword>
<keyword evidence="6" id="KW-1185">Reference proteome</keyword>
<evidence type="ECO:0000313" key="5">
    <source>
        <dbReference type="EMBL" id="RDB35286.1"/>
    </source>
</evidence>
<evidence type="ECO:0000256" key="1">
    <source>
        <dbReference type="ARBA" id="ARBA00022448"/>
    </source>
</evidence>
<dbReference type="NCBIfam" id="TIGR01727">
    <property type="entry name" value="oligo_HPY"/>
    <property type="match status" value="1"/>
</dbReference>
<dbReference type="PANTHER" id="PTHR43067">
    <property type="entry name" value="OLIGOPEPTIDE/DIPEPTIDE ABC TRANSPORTER, ATPASE SUBUNIT"/>
    <property type="match status" value="1"/>
</dbReference>